<dbReference type="PANTHER" id="PTHR16166:SF143">
    <property type="entry name" value="PROTEIN SORTING-ASSOCIATED PROTEIN, PUTATIVE (DUF1162)-RELATED"/>
    <property type="match status" value="1"/>
</dbReference>
<dbReference type="Proteomes" id="UP000195402">
    <property type="component" value="Unassembled WGS sequence"/>
</dbReference>
<feature type="domain" description="Intermembrane lipid transfer protein VPS13-like C-terminal" evidence="7">
    <location>
        <begin position="3384"/>
        <end position="3452"/>
    </location>
</feature>
<dbReference type="OMA" id="CEWQYTF"/>
<evidence type="ECO:0000256" key="3">
    <source>
        <dbReference type="ARBA" id="ARBA00023055"/>
    </source>
</evidence>
<evidence type="ECO:0000313" key="9">
    <source>
        <dbReference type="Proteomes" id="UP000195402"/>
    </source>
</evidence>
<dbReference type="STRING" id="56857.A0A200QKA1"/>
<comment type="caution">
    <text evidence="8">The sequence shown here is derived from an EMBL/GenBank/DDBJ whole genome shotgun (WGS) entry which is preliminary data.</text>
</comment>
<dbReference type="InterPro" id="IPR056748">
    <property type="entry name" value="VPS13-like_C"/>
</dbReference>
<dbReference type="InterPro" id="IPR026847">
    <property type="entry name" value="VPS13"/>
</dbReference>
<evidence type="ECO:0000259" key="7">
    <source>
        <dbReference type="Pfam" id="PF25037"/>
    </source>
</evidence>
<evidence type="ECO:0000256" key="4">
    <source>
        <dbReference type="SAM" id="MobiDB-lite"/>
    </source>
</evidence>
<dbReference type="OrthoDB" id="428159at2759"/>
<dbReference type="GO" id="GO:0045053">
    <property type="term" value="P:protein retention in Golgi apparatus"/>
    <property type="evidence" value="ECO:0007669"/>
    <property type="project" value="TreeGrafter"/>
</dbReference>
<dbReference type="GO" id="GO:0006623">
    <property type="term" value="P:protein targeting to vacuole"/>
    <property type="evidence" value="ECO:0007669"/>
    <property type="project" value="TreeGrafter"/>
</dbReference>
<organism evidence="8 9">
    <name type="scientific">Macleaya cordata</name>
    <name type="common">Five-seeded plume-poppy</name>
    <name type="synonym">Bocconia cordata</name>
    <dbReference type="NCBI Taxonomy" id="56857"/>
    <lineage>
        <taxon>Eukaryota</taxon>
        <taxon>Viridiplantae</taxon>
        <taxon>Streptophyta</taxon>
        <taxon>Embryophyta</taxon>
        <taxon>Tracheophyta</taxon>
        <taxon>Spermatophyta</taxon>
        <taxon>Magnoliopsida</taxon>
        <taxon>Ranunculales</taxon>
        <taxon>Papaveraceae</taxon>
        <taxon>Papaveroideae</taxon>
        <taxon>Macleaya</taxon>
    </lineage>
</organism>
<accession>A0A200QKA1</accession>
<evidence type="ECO:0000256" key="1">
    <source>
        <dbReference type="ARBA" id="ARBA00006545"/>
    </source>
</evidence>
<feature type="domain" description="Vacuolar protein sorting-associated protein 13 VPS13 adaptor binding" evidence="6">
    <location>
        <begin position="2535"/>
        <end position="2789"/>
    </location>
</feature>
<sequence>MFEGVVRQVLLGYLGQYIKDIQKEQLKIGLWNAEEVLLENVELILEAFDYLQLPFAIKQGRVGRLSIKIPWKKLGWEPIIIVLEDVFIRACQRDEREWNLDLVERREFAGKKAKLAAAELAKLSRRVCNNQTGQSFISYITAKILDGIQLSIRNVHVKYTDQQIDSAQFVFGIRFSSLTVMKQNSIGTFSAKLRDGQVSKMLEISKLGIYCSTSRGLLHLMGIEDVGDSQLLSDARVGSDIHDYIVAPFDVAVSLVVNRSGKLENGAPQYSIGAELTALVLQLNEIQFKQILILWDYLCTSQLREKYGRYRPSCDSLSRKPKGWQKMWWHYAQESVLSDIRRKLRKTSWKHLGWRISYRRKYVQLYKRKLDFLQQEQPVNEEILRELEQMEKESDIDDILSYRSIAERDLQELLLSPTSPSMGPNGGNSPIEKQQTDERSLGRSRGWLNWLFLGMLGAGETADSSQFSGVISDEVIKDIYEATEFDPILSLDGGVSTKNRILSSIKFNIHQITATLGSKIYDREIVQIIFCQVAIECKQWDESWTILALVNSLDIVDPYAKKNILLTRKAFSEQNFLNNAQPSVSVEVDTSPVNSDTELSLKVVLQPFEVTYDSQFLLNLLDFHRILGSFQSQRERVLSSLNGLEDVNSRLLSKAEYIFLNRTRIIWDVSFSSVFIKIPLKNDDSKPYFMVLELGTLLFRSRVQMETPAPERKYVHDYFFTTFPSLTSTNDISLVVQLQDLYDHFEIVLTDFEVNVTMPDCPRAISIVDRFSASITLASCIIQDESTLKQLEVQVVACTLSVHFSSSIYGAVIDLIESLDIPQSKSELVIQGRPKGSNAFQFSITANVELVSFHANHVGDADNSLLLICALGELDFQYALEEVTEACWVCIKTIKIETGTSNGETSGHILCLSKSKSTANSAHQHGMGVGASIPSDDCGERTASFDGCLLLHYQTARSVDTVCRKLTMGLNEVDLHFYPEVIGLLLQFYDRISQYGSSPSVYSGKNSPHPSKEIKDRALSSGLGIQKFGFSNFYESGSTAASIPLDRFPFITIHNSGSLSSLEQSLIHGIPEWRSTLNLRDTKSVRSPKFNVGKRSRMFSIPTMKFPSNNNASPASGSCNDSDLFIIDLNLSGIRAHFHDSSCILGTLTLPISKSLIIIHGIDYLDLLCSIEGLLLSSSWSSQYLNECLWGSSEANLAPILNIRLRKQKEAVWHRIEISISIQHVCCVLPSEFLAILIGYFSLPDWSLKRNEQYVAENSKCEDMDDNHFDTIYKFEVLDSILILPVESNEDQSLHLKLQQLYCNFTPNSKSEDALKDIPSECVVQADRVAVRVHLLNVFGRGLSLSLGLLKNDGHVPLKLGQDTSCGNVSLVPALDADFWIRIPCENKPFSGLSTPTCIMVKVSNSEVIAEDGYFLSGVEALLKVADQLSSVGRESENFRSDVLQFMQLKRSFKEGTLVLPDASSVTLTEAKCCVDLLTIKLSRSRGRHSNFSELVAKADIQLKCSALFRNEIPLCLDVDISSLSLYSFHTSVVLVCCTSGNSISSCFEIHFSKLNSGENELVVCLPSLDVWLHLSDWGEVLDLIGSYAQQMNRTSIIVESSKNSNSSTLELPKHATGNVFETAPESPRISSSFVSCNNIQESINLVLKSEDVGVSLHFPVLVKEAFDILRKPEVLAEGPRDFSPEIHGEKHMLESEYCKYVTVTLCSRDIELIINERHAKLNCNVEKTSVMLEIIEDQKVISWPFVQFNQINLVAQICDKQEGIFHATAEVRIECLEVWLSHQIFHFWRDIQFKIPETTSSQSSVGSVDFKIHVRKSSLLLTDGRWSCNGPLMEIILRNLVFHVNLTGSIMEASVAGDLLVNYNNIQKVMWEPFIEPWGFQLSMIRKYEQSALLNSSVKTDIYLKSTAHLNLNFTEPLIEVIFRGNEMIKDAWGQVGTKDLPESHRFWGSQTTDNAYTRRYAPYILQNETSLPLLFQVYRGHVNAEDLDILPMKEGNIVQPGSSVPIYIDETPEEQMFRYKPAQSSDRLNEKKSNWVAHHMISVQLDGTSGPSVPISMDLVGLSYFEVDFSKASGVIEAERTGDGSKFGRRIEEKSRTNPNSGFVVPVVFDVSVQRYSKLIRLYSTVILLNATSMPLELRFDIPFGVSPKVLDPIYPGQEFPLPLHLAKAGRMRWRPLGNSYLWSEAHLLSNLLLQENRLGILKSFVCYPSHPSSDPFRCCISIQDISLPSSCGRSSSLHIKETVKQSVANGSQRMHNLNQLKNRAIHYVTLTTPLLVRNHLPRDVSLTIESGGVTRTVFLSEVDTASIFHTDSTHDLGIVFHMHGFKPSISKFPRAETFTTVAKFNETKFSLCETLTFLPDSSDGPLYLTVEKVMDAFCGARELSISVPFLLYNCTGLPLTIAESGTEIKGNGCTIPSCYYLFEEDQLLAREHGLSVLSSQQGSCANPRNIDQLWNSFSKNHTISLRENLDLHSRRFLSRHFNSTDSSTHSIKYFDNHELDARCTTLKNLKNVLGRSSQLKLSEKGNKGLDVDNDSRKVRACMYSPHSSSSGGELMVKLATCLPECVTESIKSSMWSSPFFLVPTSGSTSVVVPRAFTSGAFIISVTSSPVAGPFSGRARAITFQPRYVISNACSKDLCYKQKGTDYVFHLGIGQHAHLHWSDTTRDLLVSLRFNEPGWLWSGSFTPDHLGDTQVKMRNYVSGVLNMIRVEVQNADVSIRDDKIVGSSHGNSGTNLILLSDDNTGFMPYRIDNFSKERLRIYQQKCESFETTVHSYTSCGYAWDEPCYPHRLIVEVPGERVLGSYALDDIKEQIPVYLPSTSEKPGKRLFLSSHAEGAVKVLSIIDSSCHLLRDMKETGFPGFKEKKKLDRKQETFDDYSERISVHISFIGFSLINSYPQELLFACANETKIDILQSVDQQKFSFQISSLQIDNQLHNTPYPVILSFDHDNRSNSTGQMKNKDGSSKMNENAMQAASDSSREPIFCLAAAKWRNKETSLVSFEYISLRLAPLHLELEEEVILGLFDFVRTVISRLQSKTLPRLCSTLHPPSCGANFEKDRSAPAQDSESYNIIKSQFYSINVSNFLESCSRSPPLPSVVPIGAPWQKIYLLARSQTKIYVEVFDLAPIKLTFSFSSVPWMLRNNGPAPNGFLSHVSSTAFQRGLMALADVEGAPVYFKQLTIVHHMASWESFQEILIRHYSRQLLHEMYKVFGSAGVIGNPMGFARNMGLGIRDFLSVPARGILKSPSGLITGVAEGTTSLLSNTVYAISNAATQFSKAAHKSIVAFTFDDQAVTKIEEQRKGLTAHSKGLLNEFLEGLTGFLQSPIRGAEKHGLPGVVSGIALGTAGLVARPVASILDVTGRTAQSIRNRSRLHNPHRFRVRFPRPLARDLPLRPYSWEEAIGTSMLMDADDAKFKDELFVMCKALKEPGDFVIITERHVLVVRCSSLVTLGTPDFHGVAADPEWQIEVEMSLESVIHVDREEEVLNIVGGSSSETPLRQHMQKRGTATRTKHWSHYSTPLPLFQMSMELASKEEAEDVLQVLLSTIEAGKTRGLEVHVLHQSNLR</sequence>
<dbReference type="Pfam" id="PF25037">
    <property type="entry name" value="VPS13_C"/>
    <property type="match status" value="1"/>
</dbReference>
<comment type="similarity">
    <text evidence="1">Belongs to the VPS13 family.</text>
</comment>
<dbReference type="Pfam" id="PF25036">
    <property type="entry name" value="VPS13_VAB"/>
    <property type="match status" value="2"/>
</dbReference>
<feature type="compositionally biased region" description="Polar residues" evidence="4">
    <location>
        <begin position="416"/>
        <end position="433"/>
    </location>
</feature>
<evidence type="ECO:0000259" key="6">
    <source>
        <dbReference type="Pfam" id="PF25036"/>
    </source>
</evidence>
<proteinExistence type="inferred from homology"/>
<dbReference type="GO" id="GO:0006869">
    <property type="term" value="P:lipid transport"/>
    <property type="evidence" value="ECO:0007669"/>
    <property type="project" value="UniProtKB-KW"/>
</dbReference>
<dbReference type="InterPro" id="IPR009543">
    <property type="entry name" value="VPS13_VAB"/>
</dbReference>
<evidence type="ECO:0000259" key="5">
    <source>
        <dbReference type="Pfam" id="PF12624"/>
    </source>
</evidence>
<feature type="region of interest" description="Disordered" evidence="4">
    <location>
        <begin position="416"/>
        <end position="438"/>
    </location>
</feature>
<feature type="domain" description="Chorein N-terminal" evidence="5">
    <location>
        <begin position="1"/>
        <end position="831"/>
    </location>
</feature>
<dbReference type="FunCoup" id="A0A200QKA1">
    <property type="interactions" value="395"/>
</dbReference>
<keyword evidence="3" id="KW-0445">Lipid transport</keyword>
<gene>
    <name evidence="8" type="ORF">BVC80_8757g3</name>
</gene>
<keyword evidence="9" id="KW-1185">Reference proteome</keyword>
<dbReference type="Pfam" id="PF12624">
    <property type="entry name" value="VPS13_N"/>
    <property type="match status" value="1"/>
</dbReference>
<dbReference type="EMBL" id="MVGT01001779">
    <property type="protein sequence ID" value="OVA10906.1"/>
    <property type="molecule type" value="Genomic_DNA"/>
</dbReference>
<name>A0A200QKA1_MACCD</name>
<reference evidence="8 9" key="1">
    <citation type="journal article" date="2017" name="Mol. Plant">
        <title>The Genome of Medicinal Plant Macleaya cordata Provides New Insights into Benzylisoquinoline Alkaloids Metabolism.</title>
        <authorList>
            <person name="Liu X."/>
            <person name="Liu Y."/>
            <person name="Huang P."/>
            <person name="Ma Y."/>
            <person name="Qing Z."/>
            <person name="Tang Q."/>
            <person name="Cao H."/>
            <person name="Cheng P."/>
            <person name="Zheng Y."/>
            <person name="Yuan Z."/>
            <person name="Zhou Y."/>
            <person name="Liu J."/>
            <person name="Tang Z."/>
            <person name="Zhuo Y."/>
            <person name="Zhang Y."/>
            <person name="Yu L."/>
            <person name="Huang J."/>
            <person name="Yang P."/>
            <person name="Peng Q."/>
            <person name="Zhang J."/>
            <person name="Jiang W."/>
            <person name="Zhang Z."/>
            <person name="Lin K."/>
            <person name="Ro D.K."/>
            <person name="Chen X."/>
            <person name="Xiong X."/>
            <person name="Shang Y."/>
            <person name="Huang S."/>
            <person name="Zeng J."/>
        </authorList>
    </citation>
    <scope>NUCLEOTIDE SEQUENCE [LARGE SCALE GENOMIC DNA]</scope>
    <source>
        <strain evidence="9">cv. BLH2017</strain>
        <tissue evidence="8">Root</tissue>
    </source>
</reference>
<feature type="region of interest" description="Disordered" evidence="4">
    <location>
        <begin position="2954"/>
        <end position="2973"/>
    </location>
</feature>
<evidence type="ECO:0000256" key="2">
    <source>
        <dbReference type="ARBA" id="ARBA00022448"/>
    </source>
</evidence>
<protein>
    <submittedName>
        <fullName evidence="8">Vacuolar protein sorting-associated protein 13 domain</fullName>
    </submittedName>
</protein>
<evidence type="ECO:0000313" key="8">
    <source>
        <dbReference type="EMBL" id="OVA10906.1"/>
    </source>
</evidence>
<keyword evidence="2" id="KW-0813">Transport</keyword>
<dbReference type="PANTHER" id="PTHR16166">
    <property type="entry name" value="VACUOLAR PROTEIN SORTING-ASSOCIATED PROTEIN VPS13"/>
    <property type="match status" value="1"/>
</dbReference>
<dbReference type="InterPro" id="IPR026854">
    <property type="entry name" value="VPS13_N"/>
</dbReference>
<feature type="domain" description="Vacuolar protein sorting-associated protein 13 VPS13 adaptor binding" evidence="6">
    <location>
        <begin position="2111"/>
        <end position="2409"/>
    </location>
</feature>
<dbReference type="InParanoid" id="A0A200QKA1"/>